<dbReference type="Gene3D" id="3.40.50.1820">
    <property type="entry name" value="alpha/beta hydrolase"/>
    <property type="match status" value="1"/>
</dbReference>
<dbReference type="Proteomes" id="UP001501074">
    <property type="component" value="Unassembled WGS sequence"/>
</dbReference>
<evidence type="ECO:0000313" key="4">
    <source>
        <dbReference type="Proteomes" id="UP001501074"/>
    </source>
</evidence>
<comment type="caution">
    <text evidence="3">The sequence shown here is derived from an EMBL/GenBank/DDBJ whole genome shotgun (WGS) entry which is preliminary data.</text>
</comment>
<dbReference type="PRINTS" id="PR00412">
    <property type="entry name" value="EPOXHYDRLASE"/>
</dbReference>
<dbReference type="PANTHER" id="PTHR43329">
    <property type="entry name" value="EPOXIDE HYDROLASE"/>
    <property type="match status" value="1"/>
</dbReference>
<evidence type="ECO:0000256" key="1">
    <source>
        <dbReference type="ARBA" id="ARBA00022801"/>
    </source>
</evidence>
<organism evidence="3 4">
    <name type="scientific">Kineosporia mesophila</name>
    <dbReference type="NCBI Taxonomy" id="566012"/>
    <lineage>
        <taxon>Bacteria</taxon>
        <taxon>Bacillati</taxon>
        <taxon>Actinomycetota</taxon>
        <taxon>Actinomycetes</taxon>
        <taxon>Kineosporiales</taxon>
        <taxon>Kineosporiaceae</taxon>
        <taxon>Kineosporia</taxon>
    </lineage>
</organism>
<evidence type="ECO:0000259" key="2">
    <source>
        <dbReference type="Pfam" id="PF00561"/>
    </source>
</evidence>
<feature type="domain" description="AB hydrolase-1" evidence="2">
    <location>
        <begin position="23"/>
        <end position="262"/>
    </location>
</feature>
<dbReference type="RefSeq" id="WP_231487118.1">
    <property type="nucleotide sequence ID" value="NZ_BAAAZO010000008.1"/>
</dbReference>
<reference evidence="4" key="1">
    <citation type="journal article" date="2019" name="Int. J. Syst. Evol. Microbiol.">
        <title>The Global Catalogue of Microorganisms (GCM) 10K type strain sequencing project: providing services to taxonomists for standard genome sequencing and annotation.</title>
        <authorList>
            <consortium name="The Broad Institute Genomics Platform"/>
            <consortium name="The Broad Institute Genome Sequencing Center for Infectious Disease"/>
            <person name="Wu L."/>
            <person name="Ma J."/>
        </authorList>
    </citation>
    <scope>NUCLEOTIDE SEQUENCE [LARGE SCALE GENOMIC DNA]</scope>
    <source>
        <strain evidence="4">JCM 16902</strain>
    </source>
</reference>
<dbReference type="Pfam" id="PF00561">
    <property type="entry name" value="Abhydrolase_1"/>
    <property type="match status" value="1"/>
</dbReference>
<dbReference type="GO" id="GO:0016787">
    <property type="term" value="F:hydrolase activity"/>
    <property type="evidence" value="ECO:0007669"/>
    <property type="project" value="UniProtKB-KW"/>
</dbReference>
<sequence length="292" mass="32246">MRRYTRTGLSFDVRDSGPDNGIPVILLHGFPQTSTCWLKVEPLLHSAGIRTIAPDQRGYSPAARPLQRRRYATAELMDDVLALLDAVGHRSAHLVGHDWGGALAWSLAGQHPDRFRSATVLSTPHPAAMGKALRSGSQAAKSWYMGAFQVPVLPEAAVRNPRFEQTLIRSGLPKMFAKRDARRLRQPHAATGAVNWYRGIAYSRDTPAGRAKLPVTYVWGAQDAFLGRAAAEATADFIDANHRNEYRFVELDTGHWLPETNPDQVAQAVIGRVNEAEGTRRPHRTTPLNPNP</sequence>
<dbReference type="InterPro" id="IPR029058">
    <property type="entry name" value="AB_hydrolase_fold"/>
</dbReference>
<protein>
    <submittedName>
        <fullName evidence="3">Alpha/beta fold hydrolase</fullName>
    </submittedName>
</protein>
<name>A0ABP6ZYZ2_9ACTN</name>
<dbReference type="InterPro" id="IPR000639">
    <property type="entry name" value="Epox_hydrolase-like"/>
</dbReference>
<dbReference type="PRINTS" id="PR00111">
    <property type="entry name" value="ABHYDROLASE"/>
</dbReference>
<accession>A0ABP6ZYZ2</accession>
<dbReference type="InterPro" id="IPR000073">
    <property type="entry name" value="AB_hydrolase_1"/>
</dbReference>
<keyword evidence="1 3" id="KW-0378">Hydrolase</keyword>
<gene>
    <name evidence="3" type="ORF">GCM10022223_42440</name>
</gene>
<keyword evidence="4" id="KW-1185">Reference proteome</keyword>
<dbReference type="EMBL" id="BAAAZO010000008">
    <property type="protein sequence ID" value="GAA3621087.1"/>
    <property type="molecule type" value="Genomic_DNA"/>
</dbReference>
<proteinExistence type="predicted"/>
<dbReference type="SUPFAM" id="SSF53474">
    <property type="entry name" value="alpha/beta-Hydrolases"/>
    <property type="match status" value="1"/>
</dbReference>
<evidence type="ECO:0000313" key="3">
    <source>
        <dbReference type="EMBL" id="GAA3621087.1"/>
    </source>
</evidence>